<dbReference type="InterPro" id="IPR044669">
    <property type="entry name" value="YneE/VCCN1/2-like"/>
</dbReference>
<dbReference type="Pfam" id="PF25539">
    <property type="entry name" value="Bestrophin_2"/>
    <property type="match status" value="1"/>
</dbReference>
<organism evidence="10 11">
    <name type="scientific">Reichenbachiella carrageenanivorans</name>
    <dbReference type="NCBI Taxonomy" id="2979869"/>
    <lineage>
        <taxon>Bacteria</taxon>
        <taxon>Pseudomonadati</taxon>
        <taxon>Bacteroidota</taxon>
        <taxon>Cytophagia</taxon>
        <taxon>Cytophagales</taxon>
        <taxon>Reichenbachiellaceae</taxon>
        <taxon>Reichenbachiella</taxon>
    </lineage>
</organism>
<evidence type="ECO:0000313" key="10">
    <source>
        <dbReference type="EMBL" id="UXX77799.1"/>
    </source>
</evidence>
<evidence type="ECO:0000256" key="2">
    <source>
        <dbReference type="ARBA" id="ARBA00022448"/>
    </source>
</evidence>
<sequence length="295" mass="33712">MLITTKIPLKYIFKSTFRDLFFVLCVALVSVGAYRYGDIADIPPNITGLVGTSISLVLAFKLGQSYDRWWEARKIWGAIVNDSRTLVIQIRSFTQGQSVEVVERMADRQIAWCYSLGQALRKKSPIAGIADFLSKEEFETISKHKNVPLAMLDFHSADLTKLRNADVINDFQQVQLDRTIVRLCESMGQAERIKNTVFPTTYRLFLKWFIYLFVVLLSITLAETEGYGDVPLLLLITTPFFLLEKTAFFLQDPFENRPTDIPITQIAKTIHLNIRQLIGSDDLPEAHENGEFYVM</sequence>
<dbReference type="EMBL" id="CP106735">
    <property type="protein sequence ID" value="UXX77799.1"/>
    <property type="molecule type" value="Genomic_DNA"/>
</dbReference>
<dbReference type="PANTHER" id="PTHR33281:SF19">
    <property type="entry name" value="VOLTAGE-DEPENDENT ANION CHANNEL-FORMING PROTEIN YNEE"/>
    <property type="match status" value="1"/>
</dbReference>
<dbReference type="Proteomes" id="UP001062165">
    <property type="component" value="Chromosome"/>
</dbReference>
<evidence type="ECO:0000256" key="9">
    <source>
        <dbReference type="SAM" id="Phobius"/>
    </source>
</evidence>
<evidence type="ECO:0000313" key="11">
    <source>
        <dbReference type="Proteomes" id="UP001062165"/>
    </source>
</evidence>
<dbReference type="RefSeq" id="WP_263049546.1">
    <property type="nucleotide sequence ID" value="NZ_CP106735.1"/>
</dbReference>
<evidence type="ECO:0000256" key="3">
    <source>
        <dbReference type="ARBA" id="ARBA00022475"/>
    </source>
</evidence>
<evidence type="ECO:0000256" key="6">
    <source>
        <dbReference type="ARBA" id="ARBA00023065"/>
    </source>
</evidence>
<reference evidence="10" key="1">
    <citation type="submission" date="2022-10" db="EMBL/GenBank/DDBJ databases">
        <title>Comparative genomics and taxonomic characterization of three novel marine species of genus Reichenbachiella exhibiting antioxidant and polysaccharide degradation activities.</title>
        <authorList>
            <person name="Muhammad N."/>
            <person name="Lee Y.-J."/>
            <person name="Ko J."/>
            <person name="Kim S.-G."/>
        </authorList>
    </citation>
    <scope>NUCLEOTIDE SEQUENCE</scope>
    <source>
        <strain evidence="10">Wsw4-B4</strain>
    </source>
</reference>
<proteinExistence type="inferred from homology"/>
<keyword evidence="6" id="KW-0406">Ion transport</keyword>
<keyword evidence="2" id="KW-0813">Transport</keyword>
<feature type="transmembrane region" description="Helical" evidence="9">
    <location>
        <begin position="20"/>
        <end position="36"/>
    </location>
</feature>
<evidence type="ECO:0000256" key="1">
    <source>
        <dbReference type="ARBA" id="ARBA00004651"/>
    </source>
</evidence>
<evidence type="ECO:0000256" key="4">
    <source>
        <dbReference type="ARBA" id="ARBA00022692"/>
    </source>
</evidence>
<evidence type="ECO:0000256" key="8">
    <source>
        <dbReference type="ARBA" id="ARBA00034708"/>
    </source>
</evidence>
<evidence type="ECO:0000256" key="7">
    <source>
        <dbReference type="ARBA" id="ARBA00023136"/>
    </source>
</evidence>
<gene>
    <name evidence="10" type="ORF">N7E81_10495</name>
</gene>
<name>A0ABY6CVP3_9BACT</name>
<keyword evidence="4 9" id="KW-0812">Transmembrane</keyword>
<feature type="transmembrane region" description="Helical" evidence="9">
    <location>
        <begin position="42"/>
        <end position="60"/>
    </location>
</feature>
<dbReference type="PANTHER" id="PTHR33281">
    <property type="entry name" value="UPF0187 PROTEIN YNEE"/>
    <property type="match status" value="1"/>
</dbReference>
<protein>
    <recommendedName>
        <fullName evidence="12">Bestrophin, RFP-TM, chloride channel</fullName>
    </recommendedName>
</protein>
<keyword evidence="7 9" id="KW-0472">Membrane</keyword>
<evidence type="ECO:0008006" key="12">
    <source>
        <dbReference type="Google" id="ProtNLM"/>
    </source>
</evidence>
<evidence type="ECO:0000256" key="5">
    <source>
        <dbReference type="ARBA" id="ARBA00022989"/>
    </source>
</evidence>
<keyword evidence="5 9" id="KW-1133">Transmembrane helix</keyword>
<feature type="transmembrane region" description="Helical" evidence="9">
    <location>
        <begin position="204"/>
        <end position="224"/>
    </location>
</feature>
<keyword evidence="3" id="KW-1003">Cell membrane</keyword>
<accession>A0ABY6CVP3</accession>
<comment type="similarity">
    <text evidence="8">Belongs to the anion channel-forming bestrophin (TC 1.A.46) family.</text>
</comment>
<comment type="subcellular location">
    <subcellularLocation>
        <location evidence="1">Cell membrane</location>
        <topology evidence="1">Multi-pass membrane protein</topology>
    </subcellularLocation>
</comment>
<keyword evidence="11" id="KW-1185">Reference proteome</keyword>